<dbReference type="GO" id="GO:0015095">
    <property type="term" value="F:magnesium ion transmembrane transporter activity"/>
    <property type="evidence" value="ECO:0007669"/>
    <property type="project" value="UniProtKB-UniRule"/>
</dbReference>
<gene>
    <name evidence="11" type="ORF">SAMN05192546_102297</name>
</gene>
<accession>A0A1H3KCX4</accession>
<dbReference type="NCBIfam" id="TIGR00400">
    <property type="entry name" value="mgtE"/>
    <property type="match status" value="1"/>
</dbReference>
<dbReference type="CDD" id="cd04606">
    <property type="entry name" value="CBS_pair_Mg_transporter"/>
    <property type="match status" value="1"/>
</dbReference>
<proteinExistence type="inferred from homology"/>
<dbReference type="STRING" id="159292.SAMN05192546_102297"/>
<comment type="subunit">
    <text evidence="9">Homodimer.</text>
</comment>
<organism evidence="11 12">
    <name type="scientific">Tindallia californiensis</name>
    <dbReference type="NCBI Taxonomy" id="159292"/>
    <lineage>
        <taxon>Bacteria</taxon>
        <taxon>Bacillati</taxon>
        <taxon>Bacillota</taxon>
        <taxon>Clostridia</taxon>
        <taxon>Peptostreptococcales</taxon>
        <taxon>Tindalliaceae</taxon>
        <taxon>Tindallia</taxon>
    </lineage>
</organism>
<evidence type="ECO:0000256" key="1">
    <source>
        <dbReference type="ARBA" id="ARBA00004141"/>
    </source>
</evidence>
<comment type="subcellular location">
    <subcellularLocation>
        <location evidence="9">Cell membrane</location>
        <topology evidence="9">Multi-pass membrane protein</topology>
    </subcellularLocation>
    <subcellularLocation>
        <location evidence="1">Membrane</location>
        <topology evidence="1">Multi-pass membrane protein</topology>
    </subcellularLocation>
</comment>
<evidence type="ECO:0000256" key="8">
    <source>
        <dbReference type="PROSITE-ProRule" id="PRU00703"/>
    </source>
</evidence>
<keyword evidence="3 9" id="KW-0813">Transport</keyword>
<dbReference type="SUPFAM" id="SSF158791">
    <property type="entry name" value="MgtE N-terminal domain-like"/>
    <property type="match status" value="1"/>
</dbReference>
<keyword evidence="7 9" id="KW-0472">Membrane</keyword>
<evidence type="ECO:0000256" key="5">
    <source>
        <dbReference type="ARBA" id="ARBA00022842"/>
    </source>
</evidence>
<dbReference type="GO" id="GO:0005886">
    <property type="term" value="C:plasma membrane"/>
    <property type="evidence" value="ECO:0007669"/>
    <property type="project" value="UniProtKB-SubCell"/>
</dbReference>
<dbReference type="InterPro" id="IPR006669">
    <property type="entry name" value="MgtE_transporter"/>
</dbReference>
<dbReference type="Pfam" id="PF00571">
    <property type="entry name" value="CBS"/>
    <property type="match status" value="2"/>
</dbReference>
<dbReference type="Gene3D" id="3.10.580.10">
    <property type="entry name" value="CBS-domain"/>
    <property type="match status" value="1"/>
</dbReference>
<dbReference type="Pfam" id="PF03448">
    <property type="entry name" value="MgtE_N"/>
    <property type="match status" value="1"/>
</dbReference>
<evidence type="ECO:0000256" key="7">
    <source>
        <dbReference type="ARBA" id="ARBA00023136"/>
    </source>
</evidence>
<evidence type="ECO:0000313" key="11">
    <source>
        <dbReference type="EMBL" id="SDY49468.1"/>
    </source>
</evidence>
<comment type="function">
    <text evidence="9">Acts as a magnesium transporter.</text>
</comment>
<feature type="transmembrane region" description="Helical" evidence="9">
    <location>
        <begin position="370"/>
        <end position="389"/>
    </location>
</feature>
<reference evidence="11 12" key="1">
    <citation type="submission" date="2016-10" db="EMBL/GenBank/DDBJ databases">
        <authorList>
            <person name="de Groot N.N."/>
        </authorList>
    </citation>
    <scope>NUCLEOTIDE SEQUENCE [LARGE SCALE GENOMIC DNA]</scope>
    <source>
        <strain evidence="11 12">APO</strain>
    </source>
</reference>
<keyword evidence="4 9" id="KW-0812">Transmembrane</keyword>
<dbReference type="InterPro" id="IPR006668">
    <property type="entry name" value="Mg_transptr_MgtE_intracell_dom"/>
</dbReference>
<keyword evidence="12" id="KW-1185">Reference proteome</keyword>
<dbReference type="InterPro" id="IPR000644">
    <property type="entry name" value="CBS_dom"/>
</dbReference>
<feature type="transmembrane region" description="Helical" evidence="9">
    <location>
        <begin position="433"/>
        <end position="455"/>
    </location>
</feature>
<dbReference type="InterPro" id="IPR038076">
    <property type="entry name" value="MgtE_N_sf"/>
</dbReference>
<keyword evidence="9" id="KW-1003">Cell membrane</keyword>
<feature type="domain" description="CBS" evidence="10">
    <location>
        <begin position="137"/>
        <end position="201"/>
    </location>
</feature>
<dbReference type="AlphaFoldDB" id="A0A1H3KCX4"/>
<dbReference type="PROSITE" id="PS51371">
    <property type="entry name" value="CBS"/>
    <property type="match status" value="2"/>
</dbReference>
<keyword evidence="8" id="KW-0129">CBS domain</keyword>
<protein>
    <recommendedName>
        <fullName evidence="9">Magnesium transporter MgtE</fullName>
    </recommendedName>
</protein>
<evidence type="ECO:0000256" key="4">
    <source>
        <dbReference type="ARBA" id="ARBA00022692"/>
    </source>
</evidence>
<dbReference type="RefSeq" id="WP_093311214.1">
    <property type="nucleotide sequence ID" value="NZ_FNPV01000002.1"/>
</dbReference>
<dbReference type="Gene3D" id="1.25.60.10">
    <property type="entry name" value="MgtE N-terminal domain-like"/>
    <property type="match status" value="1"/>
</dbReference>
<dbReference type="EMBL" id="FNPV01000002">
    <property type="protein sequence ID" value="SDY49468.1"/>
    <property type="molecule type" value="Genomic_DNA"/>
</dbReference>
<dbReference type="InterPro" id="IPR006667">
    <property type="entry name" value="SLC41_membr_dom"/>
</dbReference>
<keyword evidence="6 9" id="KW-1133">Transmembrane helix</keyword>
<dbReference type="Proteomes" id="UP000199230">
    <property type="component" value="Unassembled WGS sequence"/>
</dbReference>
<keyword evidence="9" id="KW-0479">Metal-binding</keyword>
<dbReference type="InterPro" id="IPR036739">
    <property type="entry name" value="SLC41_membr_dom_sf"/>
</dbReference>
<feature type="domain" description="CBS" evidence="10">
    <location>
        <begin position="203"/>
        <end position="259"/>
    </location>
</feature>
<dbReference type="Pfam" id="PF01769">
    <property type="entry name" value="MgtE"/>
    <property type="match status" value="1"/>
</dbReference>
<evidence type="ECO:0000259" key="10">
    <source>
        <dbReference type="PROSITE" id="PS51371"/>
    </source>
</evidence>
<dbReference type="SUPFAM" id="SSF54631">
    <property type="entry name" value="CBS-domain pair"/>
    <property type="match status" value="1"/>
</dbReference>
<dbReference type="SUPFAM" id="SSF161093">
    <property type="entry name" value="MgtE membrane domain-like"/>
    <property type="match status" value="1"/>
</dbReference>
<dbReference type="GO" id="GO:0046872">
    <property type="term" value="F:metal ion binding"/>
    <property type="evidence" value="ECO:0007669"/>
    <property type="project" value="UniProtKB-KW"/>
</dbReference>
<dbReference type="PANTHER" id="PTHR43773:SF1">
    <property type="entry name" value="MAGNESIUM TRANSPORTER MGTE"/>
    <property type="match status" value="1"/>
</dbReference>
<dbReference type="Gene3D" id="1.10.357.20">
    <property type="entry name" value="SLC41 divalent cation transporters, integral membrane domain"/>
    <property type="match status" value="1"/>
</dbReference>
<evidence type="ECO:0000256" key="9">
    <source>
        <dbReference type="RuleBase" id="RU362011"/>
    </source>
</evidence>
<feature type="transmembrane region" description="Helical" evidence="9">
    <location>
        <begin position="317"/>
        <end position="338"/>
    </location>
</feature>
<dbReference type="InterPro" id="IPR046342">
    <property type="entry name" value="CBS_dom_sf"/>
</dbReference>
<sequence>MKNILEALKLIREYLDTRNMEKLKELVNDLDSFDMADIIDVMDPEKQVIVFRMLNKNKALEVFHNLEVNAQQQLLKAFTDDRTTELFQSLEPDDRVQLMEELPAVVVKKLVSLLDEEDRKITMDLMGYPSESAGRIMTPKYVRVSKNMTILQATEKVREAGKEREREAITDIYVTDDTRKIEGAITLKDLIMEEPKRLVKEVMNADIRWVSTDTDQEDVARMLQDRDQFSIPVTDKEERLVGIITIDDAMDILEEETTEDIYNKAGLIDIASTETDRSQRLVSGSMVDVFKVRLPFLIVTLIGGLIAGALIEGFEEALEAIVAIAFFVPVVMDMGGNVGTQSSTIFSRALVLGQIDMSDFFKHWLREVKIGLSMGIIMGVVAAFLGGLWQGWDLGLVVGTALAATMTIATALGFLIPYILYKSGFDQAAGSDPFITTIKDISGLLIYFFLASTFLL</sequence>
<evidence type="ECO:0000256" key="2">
    <source>
        <dbReference type="ARBA" id="ARBA00009749"/>
    </source>
</evidence>
<evidence type="ECO:0000256" key="3">
    <source>
        <dbReference type="ARBA" id="ARBA00022448"/>
    </source>
</evidence>
<feature type="transmembrane region" description="Helical" evidence="9">
    <location>
        <begin position="294"/>
        <end position="311"/>
    </location>
</feature>
<dbReference type="SMART" id="SM00924">
    <property type="entry name" value="MgtE_N"/>
    <property type="match status" value="1"/>
</dbReference>
<name>A0A1H3KCX4_9FIRM</name>
<keyword evidence="5 9" id="KW-0460">Magnesium</keyword>
<evidence type="ECO:0000313" key="12">
    <source>
        <dbReference type="Proteomes" id="UP000199230"/>
    </source>
</evidence>
<feature type="transmembrane region" description="Helical" evidence="9">
    <location>
        <begin position="395"/>
        <end position="421"/>
    </location>
</feature>
<comment type="similarity">
    <text evidence="2 9">Belongs to the SLC41A transporter family.</text>
</comment>
<dbReference type="SMART" id="SM00116">
    <property type="entry name" value="CBS"/>
    <property type="match status" value="2"/>
</dbReference>
<evidence type="ECO:0000256" key="6">
    <source>
        <dbReference type="ARBA" id="ARBA00022989"/>
    </source>
</evidence>
<dbReference type="OrthoDB" id="9790355at2"/>
<dbReference type="PANTHER" id="PTHR43773">
    <property type="entry name" value="MAGNESIUM TRANSPORTER MGTE"/>
    <property type="match status" value="1"/>
</dbReference>